<dbReference type="EMBL" id="MHKE01000016">
    <property type="protein sequence ID" value="OGY82997.1"/>
    <property type="molecule type" value="Genomic_DNA"/>
</dbReference>
<evidence type="ECO:0000256" key="1">
    <source>
        <dbReference type="SAM" id="Phobius"/>
    </source>
</evidence>
<keyword evidence="1" id="KW-0472">Membrane</keyword>
<reference evidence="2 3" key="1">
    <citation type="journal article" date="2016" name="Nat. Commun.">
        <title>Thousands of microbial genomes shed light on interconnected biogeochemical processes in an aquifer system.</title>
        <authorList>
            <person name="Anantharaman K."/>
            <person name="Brown C.T."/>
            <person name="Hug L.A."/>
            <person name="Sharon I."/>
            <person name="Castelle C.J."/>
            <person name="Probst A.J."/>
            <person name="Thomas B.C."/>
            <person name="Singh A."/>
            <person name="Wilkins M.J."/>
            <person name="Karaoz U."/>
            <person name="Brodie E.L."/>
            <person name="Williams K.H."/>
            <person name="Hubbard S.S."/>
            <person name="Banfield J.F."/>
        </authorList>
    </citation>
    <scope>NUCLEOTIDE SEQUENCE [LARGE SCALE GENOMIC DNA]</scope>
</reference>
<name>A0A1G2B445_9BACT</name>
<comment type="caution">
    <text evidence="2">The sequence shown here is derived from an EMBL/GenBank/DDBJ whole genome shotgun (WGS) entry which is preliminary data.</text>
</comment>
<protein>
    <submittedName>
        <fullName evidence="2">Uncharacterized protein</fullName>
    </submittedName>
</protein>
<gene>
    <name evidence="2" type="ORF">A2898_00535</name>
</gene>
<keyword evidence="1" id="KW-1133">Transmembrane helix</keyword>
<keyword evidence="1" id="KW-0812">Transmembrane</keyword>
<sequence length="89" mass="9730">MDHQAALVRYVKSRRKDGASVELIISGLVLNGWSFADAQNAVASVFRELARKSSQTRPVIIIFIVVFALLVTVLVYALTTGKSLDTLLP</sequence>
<evidence type="ECO:0000313" key="3">
    <source>
        <dbReference type="Proteomes" id="UP000179164"/>
    </source>
</evidence>
<dbReference type="Proteomes" id="UP000179164">
    <property type="component" value="Unassembled WGS sequence"/>
</dbReference>
<organism evidence="2 3">
    <name type="scientific">Candidatus Kerfeldbacteria bacterium RIFCSPLOWO2_01_FULL_48_11</name>
    <dbReference type="NCBI Taxonomy" id="1798543"/>
    <lineage>
        <taxon>Bacteria</taxon>
        <taxon>Candidatus Kerfeldiibacteriota</taxon>
    </lineage>
</organism>
<evidence type="ECO:0000313" key="2">
    <source>
        <dbReference type="EMBL" id="OGY82997.1"/>
    </source>
</evidence>
<dbReference type="AlphaFoldDB" id="A0A1G2B445"/>
<accession>A0A1G2B445</accession>
<proteinExistence type="predicted"/>
<dbReference type="STRING" id="1798543.A2898_00535"/>
<feature type="transmembrane region" description="Helical" evidence="1">
    <location>
        <begin position="59"/>
        <end position="79"/>
    </location>
</feature>